<dbReference type="Proteomes" id="UP000198253">
    <property type="component" value="Chromosome I"/>
</dbReference>
<dbReference type="RefSeq" id="WP_088985146.1">
    <property type="nucleotide sequence ID" value="NZ_LT607413.1"/>
</dbReference>
<gene>
    <name evidence="1" type="ORF">GA0070618_6659</name>
</gene>
<protein>
    <submittedName>
        <fullName evidence="1">Uncharacterized protein</fullName>
    </submittedName>
</protein>
<dbReference type="InParanoid" id="A0A1C5ABH7"/>
<accession>A0A1C5ABH7</accession>
<keyword evidence="2" id="KW-1185">Reference proteome</keyword>
<organism evidence="1 2">
    <name type="scientific">Micromonospora echinospora</name>
    <name type="common">Micromonospora purpurea</name>
    <dbReference type="NCBI Taxonomy" id="1877"/>
    <lineage>
        <taxon>Bacteria</taxon>
        <taxon>Bacillati</taxon>
        <taxon>Actinomycetota</taxon>
        <taxon>Actinomycetes</taxon>
        <taxon>Micromonosporales</taxon>
        <taxon>Micromonosporaceae</taxon>
        <taxon>Micromonospora</taxon>
    </lineage>
</organism>
<dbReference type="OrthoDB" id="5146654at2"/>
<proteinExistence type="predicted"/>
<dbReference type="EMBL" id="LT607413">
    <property type="protein sequence ID" value="SCF42431.1"/>
    <property type="molecule type" value="Genomic_DNA"/>
</dbReference>
<name>A0A1C5ABH7_MICEC</name>
<reference evidence="2" key="1">
    <citation type="submission" date="2016-06" db="EMBL/GenBank/DDBJ databases">
        <authorList>
            <person name="Varghese N."/>
            <person name="Submissions Spin"/>
        </authorList>
    </citation>
    <scope>NUCLEOTIDE SEQUENCE [LARGE SCALE GENOMIC DNA]</scope>
    <source>
        <strain evidence="2">DSM 43816</strain>
    </source>
</reference>
<evidence type="ECO:0000313" key="1">
    <source>
        <dbReference type="EMBL" id="SCF42431.1"/>
    </source>
</evidence>
<dbReference type="AlphaFoldDB" id="A0A1C5ABH7"/>
<evidence type="ECO:0000313" key="2">
    <source>
        <dbReference type="Proteomes" id="UP000198253"/>
    </source>
</evidence>
<sequence>MMATATRDELAAALVRALRALRRGEVSRERKTQLYREAAEATFALREHFDVGKDGKPEPDWSGRSREYREFIRSLYVKTGYDRDDAKTVQTAIRFHVGNLVRDRLSPEVVEDLGLKPEHATDRMKDYRRVRSAVVATARESASSGNPDALRALAAAHVVLSKVSTAEVAALSGREREQARAVLARLKDHAGWLAAAAEEA</sequence>